<accession>A0ABT1E6U8</accession>
<reference evidence="3 4" key="1">
    <citation type="journal article" date="2022" name="Genome Biol. Evol.">
        <title>Host diet, physiology and behaviors set the stage for Lachnospiraceae cladogenesis.</title>
        <authorList>
            <person name="Vera-Ponce De Leon A."/>
            <person name="Schneider M."/>
            <person name="Jahnes B.C."/>
            <person name="Sadowski V."/>
            <person name="Camuy-Velez L.A."/>
            <person name="Duan J."/>
            <person name="Sabree Z.L."/>
        </authorList>
    </citation>
    <scope>NUCLEOTIDE SEQUENCE [LARGE SCALE GENOMIC DNA]</scope>
    <source>
        <strain evidence="3 4">PAL113</strain>
    </source>
</reference>
<keyword evidence="1" id="KW-1133">Transmembrane helix</keyword>
<keyword evidence="4" id="KW-1185">Reference proteome</keyword>
<sequence length="483" mass="54760">MEIRVLRQEEILPALNLLWDVFITEVAPTYQNKDEGVKSFQNIIKYENIMPQAMSGSLVLFGAFENEELAGALALETRGHITLFGVKKEYQEKGVESQLFNVVKNYGIFTLKVQRITVNAAPNAVQQYQQFGMQVVGPRTVRNGIEFVPMTTLDQGAKNKTGLVVGIVVGVIILCSILCGVLFINVAREFYTSQTSTEIIEGYDNDTPDEEYRDEFEDDYEDDFEDDYEDEDLGGIAAVEAYEAKDLSINILEDSYENDDTPTGNSYLDFEVNYPQISGMKDGELQKKVNDAIRSTAMRTTDEIYINPSQDFKEKMLEVETPYLVSYVDYKVTYASNDFLSIAFEDNCCKGDVVDVNLELRTLNISLKNGKIYETKDIVNLDSDFVDEFRIIMQLETGDSKFLNQKSDDEVIDALKGKDEEGILSSVFFLDKEGIEIGFDVNNGKDTAAEYSYAWVTAPFTPKEIKDFKNNSDFWGFLEDFFD</sequence>
<organism evidence="3 4">
    <name type="scientific">Aequitasia blattaphilus</name>
    <dbReference type="NCBI Taxonomy" id="2949332"/>
    <lineage>
        <taxon>Bacteria</taxon>
        <taxon>Bacillati</taxon>
        <taxon>Bacillota</taxon>
        <taxon>Clostridia</taxon>
        <taxon>Lachnospirales</taxon>
        <taxon>Lachnospiraceae</taxon>
        <taxon>Aequitasia</taxon>
    </lineage>
</organism>
<dbReference type="PANTHER" id="PTHR43451">
    <property type="entry name" value="ACETYLTRANSFERASE (GNAT) FAMILY PROTEIN"/>
    <property type="match status" value="1"/>
</dbReference>
<feature type="domain" description="N-acetyltransferase" evidence="2">
    <location>
        <begin position="1"/>
        <end position="155"/>
    </location>
</feature>
<dbReference type="Gene3D" id="3.30.565.40">
    <property type="entry name" value="Fervidobacterium nodosum Rt17-B1 like"/>
    <property type="match status" value="1"/>
</dbReference>
<dbReference type="EC" id="2.3.1.-" evidence="3"/>
<dbReference type="InterPro" id="IPR016181">
    <property type="entry name" value="Acyl_CoA_acyltransferase"/>
</dbReference>
<evidence type="ECO:0000256" key="1">
    <source>
        <dbReference type="SAM" id="Phobius"/>
    </source>
</evidence>
<dbReference type="GO" id="GO:0016746">
    <property type="term" value="F:acyltransferase activity"/>
    <property type="evidence" value="ECO:0007669"/>
    <property type="project" value="UniProtKB-KW"/>
</dbReference>
<dbReference type="Gene3D" id="3.40.630.30">
    <property type="match status" value="1"/>
</dbReference>
<dbReference type="RefSeq" id="WP_262065347.1">
    <property type="nucleotide sequence ID" value="NZ_JAMXOD010000004.1"/>
</dbReference>
<dbReference type="SUPFAM" id="SSF55729">
    <property type="entry name" value="Acyl-CoA N-acyltransferases (Nat)"/>
    <property type="match status" value="1"/>
</dbReference>
<feature type="transmembrane region" description="Helical" evidence="1">
    <location>
        <begin position="163"/>
        <end position="184"/>
    </location>
</feature>
<dbReference type="CDD" id="cd04301">
    <property type="entry name" value="NAT_SF"/>
    <property type="match status" value="1"/>
</dbReference>
<keyword evidence="3" id="KW-0012">Acyltransferase</keyword>
<evidence type="ECO:0000313" key="3">
    <source>
        <dbReference type="EMBL" id="MCP1101560.1"/>
    </source>
</evidence>
<proteinExistence type="predicted"/>
<protein>
    <submittedName>
        <fullName evidence="3">GNAT family N-acetyltransferase</fullName>
        <ecNumber evidence="3">2.3.1.-</ecNumber>
    </submittedName>
</protein>
<evidence type="ECO:0000313" key="4">
    <source>
        <dbReference type="Proteomes" id="UP001523566"/>
    </source>
</evidence>
<dbReference type="Proteomes" id="UP001523566">
    <property type="component" value="Unassembled WGS sequence"/>
</dbReference>
<dbReference type="Pfam" id="PF13739">
    <property type="entry name" value="PdaC"/>
    <property type="match status" value="1"/>
</dbReference>
<gene>
    <name evidence="3" type="ORF">NK125_03920</name>
</gene>
<dbReference type="EMBL" id="JAMZFW010000004">
    <property type="protein sequence ID" value="MCP1101560.1"/>
    <property type="molecule type" value="Genomic_DNA"/>
</dbReference>
<comment type="caution">
    <text evidence="3">The sequence shown here is derived from an EMBL/GenBank/DDBJ whole genome shotgun (WGS) entry which is preliminary data.</text>
</comment>
<evidence type="ECO:0000259" key="2">
    <source>
        <dbReference type="PROSITE" id="PS51186"/>
    </source>
</evidence>
<dbReference type="PROSITE" id="PS51186">
    <property type="entry name" value="GNAT"/>
    <property type="match status" value="1"/>
</dbReference>
<keyword evidence="1" id="KW-0812">Transmembrane</keyword>
<dbReference type="PANTHER" id="PTHR43451:SF1">
    <property type="entry name" value="ACETYLTRANSFERASE"/>
    <property type="match status" value="1"/>
</dbReference>
<dbReference type="InterPro" id="IPR000182">
    <property type="entry name" value="GNAT_dom"/>
</dbReference>
<keyword evidence="3" id="KW-0808">Transferase</keyword>
<name>A0ABT1E6U8_9FIRM</name>
<keyword evidence="1" id="KW-0472">Membrane</keyword>
<dbReference type="InterPro" id="IPR052564">
    <property type="entry name" value="N-acetyltrans/Recomb-assoc"/>
</dbReference>
<dbReference type="Pfam" id="PF13673">
    <property type="entry name" value="Acetyltransf_10"/>
    <property type="match status" value="1"/>
</dbReference>
<dbReference type="InterPro" id="IPR025303">
    <property type="entry name" value="PdaC"/>
</dbReference>